<dbReference type="Proteomes" id="UP000243499">
    <property type="component" value="Chromosome 6"/>
</dbReference>
<sequence>MLWARTTPQNLQQYKIWIKSNLPEGDMVHIFGLAAICWAIWKCRNQACFDKKIIKNPAEIIIHACALMSYWAGLYNSDFQVKLMDGVKVMLACAHRVLARQARPTLQILPAPSEDRDDEEEEE</sequence>
<reference evidence="1" key="1">
    <citation type="submission" date="2018-04" db="EMBL/GenBank/DDBJ databases">
        <title>WGS assembly of Panicum hallii.</title>
        <authorList>
            <person name="Lovell J."/>
            <person name="Jenkins J."/>
            <person name="Lowry D."/>
            <person name="Mamidi S."/>
            <person name="Sreedasyam A."/>
            <person name="Weng X."/>
            <person name="Barry K."/>
            <person name="Bonette J."/>
            <person name="Campitelli B."/>
            <person name="Daum C."/>
            <person name="Gordon S."/>
            <person name="Gould B."/>
            <person name="Lipzen A."/>
            <person name="Macqueen A."/>
            <person name="Palacio-Mejia J."/>
            <person name="Plott C."/>
            <person name="Shakirov E."/>
            <person name="Shu S."/>
            <person name="Yoshinaga Y."/>
            <person name="Zane M."/>
            <person name="Rokhsar D."/>
            <person name="Grimwood J."/>
            <person name="Schmutz J."/>
            <person name="Juenger T."/>
        </authorList>
    </citation>
    <scope>NUCLEOTIDE SEQUENCE [LARGE SCALE GENOMIC DNA]</scope>
    <source>
        <strain evidence="1">FIL2</strain>
    </source>
</reference>
<organism evidence="1">
    <name type="scientific">Panicum hallii</name>
    <dbReference type="NCBI Taxonomy" id="206008"/>
    <lineage>
        <taxon>Eukaryota</taxon>
        <taxon>Viridiplantae</taxon>
        <taxon>Streptophyta</taxon>
        <taxon>Embryophyta</taxon>
        <taxon>Tracheophyta</taxon>
        <taxon>Spermatophyta</taxon>
        <taxon>Magnoliopsida</taxon>
        <taxon>Liliopsida</taxon>
        <taxon>Poales</taxon>
        <taxon>Poaceae</taxon>
        <taxon>PACMAD clade</taxon>
        <taxon>Panicoideae</taxon>
        <taxon>Panicodae</taxon>
        <taxon>Paniceae</taxon>
        <taxon>Panicinae</taxon>
        <taxon>Panicum</taxon>
        <taxon>Panicum sect. Panicum</taxon>
    </lineage>
</organism>
<dbReference type="Gramene" id="PAN33421">
    <property type="protein sequence ID" value="PAN33421"/>
    <property type="gene ID" value="PAHAL_6G019800"/>
</dbReference>
<dbReference type="EMBL" id="CM008051">
    <property type="protein sequence ID" value="PAN33421.1"/>
    <property type="molecule type" value="Genomic_DNA"/>
</dbReference>
<dbReference type="AlphaFoldDB" id="A0A2S3I0J5"/>
<evidence type="ECO:0000313" key="1">
    <source>
        <dbReference type="EMBL" id="PAN33421.1"/>
    </source>
</evidence>
<protein>
    <submittedName>
        <fullName evidence="1">Uncharacterized protein</fullName>
    </submittedName>
</protein>
<proteinExistence type="predicted"/>
<name>A0A2S3I0J5_9POAL</name>
<gene>
    <name evidence="1" type="ORF">PAHAL_6G019800</name>
</gene>
<accession>A0A2S3I0J5</accession>